<name>C6HPU8_AJECH</name>
<gene>
    <name evidence="2" type="ORF">HCDG_08229</name>
</gene>
<feature type="compositionally biased region" description="Polar residues" evidence="1">
    <location>
        <begin position="69"/>
        <end position="89"/>
    </location>
</feature>
<proteinExistence type="predicted"/>
<organism evidence="2 3">
    <name type="scientific">Ajellomyces capsulatus (strain H143)</name>
    <name type="common">Darling's disease fungus</name>
    <name type="synonym">Histoplasma capsulatum</name>
    <dbReference type="NCBI Taxonomy" id="544712"/>
    <lineage>
        <taxon>Eukaryota</taxon>
        <taxon>Fungi</taxon>
        <taxon>Dikarya</taxon>
        <taxon>Ascomycota</taxon>
        <taxon>Pezizomycotina</taxon>
        <taxon>Eurotiomycetes</taxon>
        <taxon>Eurotiomycetidae</taxon>
        <taxon>Onygenales</taxon>
        <taxon>Ajellomycetaceae</taxon>
        <taxon>Histoplasma</taxon>
    </lineage>
</organism>
<accession>C6HPU8</accession>
<dbReference type="VEuPathDB" id="FungiDB:HCDG_08229"/>
<evidence type="ECO:0000313" key="2">
    <source>
        <dbReference type="EMBL" id="EER37559.1"/>
    </source>
</evidence>
<evidence type="ECO:0000256" key="1">
    <source>
        <dbReference type="SAM" id="MobiDB-lite"/>
    </source>
</evidence>
<reference evidence="3" key="1">
    <citation type="submission" date="2009-05" db="EMBL/GenBank/DDBJ databases">
        <title>The genome sequence of Ajellomyces capsulatus strain H143.</title>
        <authorList>
            <person name="Champion M."/>
            <person name="Cuomo C.A."/>
            <person name="Ma L.-J."/>
            <person name="Henn M.R."/>
            <person name="Sil A."/>
            <person name="Goldman B."/>
            <person name="Young S.K."/>
            <person name="Kodira C.D."/>
            <person name="Zeng Q."/>
            <person name="Koehrsen M."/>
            <person name="Alvarado L."/>
            <person name="Berlin A.M."/>
            <person name="Borenstein D."/>
            <person name="Chen Z."/>
            <person name="Engels R."/>
            <person name="Freedman E."/>
            <person name="Gellesch M."/>
            <person name="Goldberg J."/>
            <person name="Griggs A."/>
            <person name="Gujja S."/>
            <person name="Heiman D.I."/>
            <person name="Hepburn T.A."/>
            <person name="Howarth C."/>
            <person name="Jen D."/>
            <person name="Larson L."/>
            <person name="Lewis B."/>
            <person name="Mehta T."/>
            <person name="Park D."/>
            <person name="Pearson M."/>
            <person name="Roberts A."/>
            <person name="Saif S."/>
            <person name="Shea T.D."/>
            <person name="Shenoy N."/>
            <person name="Sisk P."/>
            <person name="Stolte C."/>
            <person name="Sykes S."/>
            <person name="Walk T."/>
            <person name="White J."/>
            <person name="Yandava C."/>
            <person name="Klein B."/>
            <person name="McEwen J.G."/>
            <person name="Puccia R."/>
            <person name="Goldman G.H."/>
            <person name="Felipe M.S."/>
            <person name="Nino-Vega G."/>
            <person name="San-Blas G."/>
            <person name="Taylor J.W."/>
            <person name="Mendoza L."/>
            <person name="Galagan J.E."/>
            <person name="Nusbaum C."/>
            <person name="Birren B.W."/>
        </authorList>
    </citation>
    <scope>NUCLEOTIDE SEQUENCE [LARGE SCALE GENOMIC DNA]</scope>
    <source>
        <strain evidence="3">H143</strain>
    </source>
</reference>
<feature type="region of interest" description="Disordered" evidence="1">
    <location>
        <begin position="69"/>
        <end position="97"/>
    </location>
</feature>
<evidence type="ECO:0000313" key="3">
    <source>
        <dbReference type="Proteomes" id="UP000002624"/>
    </source>
</evidence>
<sequence length="259" mass="28844">MDGRNNVSVANKEWEQWTLEAMGSASTRLSGYVDLHNVAAVAVVISVDGLEMSLSGLRKEVVRGDYDWASSQRHAPTKSPVSQTRSGDTSWEPLTRHPPHVIVPRLQESQSHVEVPAFNLGTKAAQWPVPSAQSAQRPRPYTAEDASWLFSHLPPDLHPSHHLPQPSHHPFLFPSLLLFPPVRLLSFTSSFPIHLRLLRLPRLPSSISRLPSPISHLLFVRRLSPSSPPPFAPSPTYSVCLLFELHPATTHLESGMRVY</sequence>
<dbReference type="HOGENOM" id="CLU_1073503_0_0_1"/>
<protein>
    <submittedName>
        <fullName evidence="2">Uncharacterized protein</fullName>
    </submittedName>
</protein>
<dbReference type="AlphaFoldDB" id="C6HPU8"/>
<dbReference type="EMBL" id="GG692434">
    <property type="protein sequence ID" value="EER37559.1"/>
    <property type="molecule type" value="Genomic_DNA"/>
</dbReference>
<dbReference type="Proteomes" id="UP000002624">
    <property type="component" value="Unassembled WGS sequence"/>
</dbReference>